<proteinExistence type="predicted"/>
<name>A0A2P2QH68_RHIMU</name>
<accession>A0A2P2QH68</accession>
<organism evidence="1">
    <name type="scientific">Rhizophora mucronata</name>
    <name type="common">Asiatic mangrove</name>
    <dbReference type="NCBI Taxonomy" id="61149"/>
    <lineage>
        <taxon>Eukaryota</taxon>
        <taxon>Viridiplantae</taxon>
        <taxon>Streptophyta</taxon>
        <taxon>Embryophyta</taxon>
        <taxon>Tracheophyta</taxon>
        <taxon>Spermatophyta</taxon>
        <taxon>Magnoliopsida</taxon>
        <taxon>eudicotyledons</taxon>
        <taxon>Gunneridae</taxon>
        <taxon>Pentapetalae</taxon>
        <taxon>rosids</taxon>
        <taxon>fabids</taxon>
        <taxon>Malpighiales</taxon>
        <taxon>Rhizophoraceae</taxon>
        <taxon>Rhizophora</taxon>
    </lineage>
</organism>
<dbReference type="AlphaFoldDB" id="A0A2P2QH68"/>
<reference evidence="1" key="1">
    <citation type="submission" date="2018-02" db="EMBL/GenBank/DDBJ databases">
        <title>Rhizophora mucronata_Transcriptome.</title>
        <authorList>
            <person name="Meera S.P."/>
            <person name="Sreeshan A."/>
            <person name="Augustine A."/>
        </authorList>
    </citation>
    <scope>NUCLEOTIDE SEQUENCE</scope>
    <source>
        <tissue evidence="1">Leaf</tissue>
    </source>
</reference>
<sequence>MHKGQNYKKGKKNPLRSTNLIYKNKILINETHHKNLPSFKSHEFPRLLIF</sequence>
<dbReference type="EMBL" id="GGEC01085763">
    <property type="protein sequence ID" value="MBX66247.1"/>
    <property type="molecule type" value="Transcribed_RNA"/>
</dbReference>
<evidence type="ECO:0000313" key="1">
    <source>
        <dbReference type="EMBL" id="MBX66247.1"/>
    </source>
</evidence>
<protein>
    <submittedName>
        <fullName evidence="1">RAB6A-GEF complex partner protein 1-like isoform X1</fullName>
    </submittedName>
</protein>